<dbReference type="OrthoDB" id="6138780at2759"/>
<feature type="domain" description="Fibronectin type-III" evidence="1">
    <location>
        <begin position="1"/>
        <end position="48"/>
    </location>
</feature>
<organism evidence="2 3">
    <name type="scientific">Orchesella cincta</name>
    <name type="common">Springtail</name>
    <name type="synonym">Podura cincta</name>
    <dbReference type="NCBI Taxonomy" id="48709"/>
    <lineage>
        <taxon>Eukaryota</taxon>
        <taxon>Metazoa</taxon>
        <taxon>Ecdysozoa</taxon>
        <taxon>Arthropoda</taxon>
        <taxon>Hexapoda</taxon>
        <taxon>Collembola</taxon>
        <taxon>Entomobryomorpha</taxon>
        <taxon>Entomobryoidea</taxon>
        <taxon>Orchesellidae</taxon>
        <taxon>Orchesellinae</taxon>
        <taxon>Orchesella</taxon>
    </lineage>
</organism>
<dbReference type="STRING" id="48709.A0A1D2N641"/>
<keyword evidence="3" id="KW-1185">Reference proteome</keyword>
<protein>
    <submittedName>
        <fullName evidence="2">Protein sidekick-2</fullName>
    </submittedName>
</protein>
<dbReference type="EMBL" id="LJIJ01000191">
    <property type="protein sequence ID" value="ODN00701.1"/>
    <property type="molecule type" value="Genomic_DNA"/>
</dbReference>
<dbReference type="Gene3D" id="2.60.40.10">
    <property type="entry name" value="Immunoglobulins"/>
    <property type="match status" value="1"/>
</dbReference>
<proteinExistence type="predicted"/>
<dbReference type="AlphaFoldDB" id="A0A1D2N641"/>
<dbReference type="PROSITE" id="PS50853">
    <property type="entry name" value="FN3"/>
    <property type="match status" value="1"/>
</dbReference>
<dbReference type="InterPro" id="IPR003961">
    <property type="entry name" value="FN3_dom"/>
</dbReference>
<sequence>MVIQKWVDVFQVLGLQPFTVYSFRVAGVNALGRSPPSKESYYFVTLREGKIDFDLSGPSFF</sequence>
<dbReference type="Proteomes" id="UP000094527">
    <property type="component" value="Unassembled WGS sequence"/>
</dbReference>
<dbReference type="SUPFAM" id="SSF49265">
    <property type="entry name" value="Fibronectin type III"/>
    <property type="match status" value="1"/>
</dbReference>
<dbReference type="InterPro" id="IPR013783">
    <property type="entry name" value="Ig-like_fold"/>
</dbReference>
<evidence type="ECO:0000259" key="1">
    <source>
        <dbReference type="PROSITE" id="PS50853"/>
    </source>
</evidence>
<name>A0A1D2N641_ORCCI</name>
<evidence type="ECO:0000313" key="3">
    <source>
        <dbReference type="Proteomes" id="UP000094527"/>
    </source>
</evidence>
<gene>
    <name evidence="2" type="ORF">Ocin01_05980</name>
</gene>
<reference evidence="2 3" key="1">
    <citation type="journal article" date="2016" name="Genome Biol. Evol.">
        <title>Gene Family Evolution Reflects Adaptation to Soil Environmental Stressors in the Genome of the Collembolan Orchesella cincta.</title>
        <authorList>
            <person name="Faddeeva-Vakhrusheva A."/>
            <person name="Derks M.F."/>
            <person name="Anvar S.Y."/>
            <person name="Agamennone V."/>
            <person name="Suring W."/>
            <person name="Smit S."/>
            <person name="van Straalen N.M."/>
            <person name="Roelofs D."/>
        </authorList>
    </citation>
    <scope>NUCLEOTIDE SEQUENCE [LARGE SCALE GENOMIC DNA]</scope>
    <source>
        <tissue evidence="2">Mixed pool</tissue>
    </source>
</reference>
<accession>A0A1D2N641</accession>
<dbReference type="CDD" id="cd00063">
    <property type="entry name" value="FN3"/>
    <property type="match status" value="1"/>
</dbReference>
<comment type="caution">
    <text evidence="2">The sequence shown here is derived from an EMBL/GenBank/DDBJ whole genome shotgun (WGS) entry which is preliminary data.</text>
</comment>
<evidence type="ECO:0000313" key="2">
    <source>
        <dbReference type="EMBL" id="ODN00701.1"/>
    </source>
</evidence>
<dbReference type="InterPro" id="IPR036116">
    <property type="entry name" value="FN3_sf"/>
</dbReference>